<keyword evidence="3" id="KW-1185">Reference proteome</keyword>
<name>A0A5B7DVF1_PORTR</name>
<dbReference type="AlphaFoldDB" id="A0A5B7DVF1"/>
<feature type="region of interest" description="Disordered" evidence="1">
    <location>
        <begin position="335"/>
        <end position="402"/>
    </location>
</feature>
<feature type="region of interest" description="Disordered" evidence="1">
    <location>
        <begin position="456"/>
        <end position="487"/>
    </location>
</feature>
<feature type="region of interest" description="Disordered" evidence="1">
    <location>
        <begin position="36"/>
        <end position="58"/>
    </location>
</feature>
<sequence length="487" mass="55364">MKLMLLDYLPPVPKKPAAPPELRPFSYLNPAYRPNDPTDVEGMRANPTVAPDIPPKPVKVQQLAGPYFPDDGYSRERHPEGLQRRYDSMRNYRTQDRHPALRRFSSTRGHPSYPQATPYVPAPDYDMTMRPRPSSNQSEYDVQLDCLLHCGGNSNPASLSVTHNASIGQGQPYLNTLYRKVASQAYQTPSESFPHNLIPVSPSRPSPILYTQTANRTHLQIYTSDTDEDSLQGEQEERLVFGGVFVPLHSRKLTLRISNSFLKAKESDEELPERFWDAQWRSMREERANSAQTNFSAGMNRHQSHFSHERDKDSTIAIVKDNERFWNAQWRSMREGRANSSRRQLPERTSSSLSYVSHKRDTDSTDAVREDKDRVRKNMTPGKDLKPVNVNISSGNANKNKATDTLNSSRIINEASFKTATETSNRRTLPVGGIRKHGRRKLSETYADVVLQELHGRASPYPPRPWSVSSEDMLPSNPAFPIRHKAS</sequence>
<feature type="compositionally biased region" description="Polar residues" evidence="1">
    <location>
        <begin position="390"/>
        <end position="402"/>
    </location>
</feature>
<feature type="compositionally biased region" description="Basic and acidic residues" evidence="1">
    <location>
        <begin position="358"/>
        <end position="376"/>
    </location>
</feature>
<evidence type="ECO:0000313" key="2">
    <source>
        <dbReference type="EMBL" id="MPC25059.1"/>
    </source>
</evidence>
<evidence type="ECO:0000313" key="3">
    <source>
        <dbReference type="Proteomes" id="UP000324222"/>
    </source>
</evidence>
<dbReference type="EMBL" id="VSRR010001411">
    <property type="protein sequence ID" value="MPC25059.1"/>
    <property type="molecule type" value="Genomic_DNA"/>
</dbReference>
<dbReference type="Proteomes" id="UP000324222">
    <property type="component" value="Unassembled WGS sequence"/>
</dbReference>
<evidence type="ECO:0000256" key="1">
    <source>
        <dbReference type="SAM" id="MobiDB-lite"/>
    </source>
</evidence>
<reference evidence="2 3" key="1">
    <citation type="submission" date="2019-05" db="EMBL/GenBank/DDBJ databases">
        <title>Another draft genome of Portunus trituberculatus and its Hox gene families provides insights of decapod evolution.</title>
        <authorList>
            <person name="Jeong J.-H."/>
            <person name="Song I."/>
            <person name="Kim S."/>
            <person name="Choi T."/>
            <person name="Kim D."/>
            <person name="Ryu S."/>
            <person name="Kim W."/>
        </authorList>
    </citation>
    <scope>NUCLEOTIDE SEQUENCE [LARGE SCALE GENOMIC DNA]</scope>
    <source>
        <tissue evidence="2">Muscle</tissue>
    </source>
</reference>
<gene>
    <name evidence="2" type="ORF">E2C01_018158</name>
</gene>
<feature type="compositionally biased region" description="Polar residues" evidence="1">
    <location>
        <begin position="338"/>
        <end position="355"/>
    </location>
</feature>
<accession>A0A5B7DVF1</accession>
<protein>
    <submittedName>
        <fullName evidence="2">Uncharacterized protein</fullName>
    </submittedName>
</protein>
<feature type="region of interest" description="Disordered" evidence="1">
    <location>
        <begin position="104"/>
        <end position="124"/>
    </location>
</feature>
<proteinExistence type="predicted"/>
<dbReference type="OrthoDB" id="6376275at2759"/>
<organism evidence="2 3">
    <name type="scientific">Portunus trituberculatus</name>
    <name type="common">Swimming crab</name>
    <name type="synonym">Neptunus trituberculatus</name>
    <dbReference type="NCBI Taxonomy" id="210409"/>
    <lineage>
        <taxon>Eukaryota</taxon>
        <taxon>Metazoa</taxon>
        <taxon>Ecdysozoa</taxon>
        <taxon>Arthropoda</taxon>
        <taxon>Crustacea</taxon>
        <taxon>Multicrustacea</taxon>
        <taxon>Malacostraca</taxon>
        <taxon>Eumalacostraca</taxon>
        <taxon>Eucarida</taxon>
        <taxon>Decapoda</taxon>
        <taxon>Pleocyemata</taxon>
        <taxon>Brachyura</taxon>
        <taxon>Eubrachyura</taxon>
        <taxon>Portunoidea</taxon>
        <taxon>Portunidae</taxon>
        <taxon>Portuninae</taxon>
        <taxon>Portunus</taxon>
    </lineage>
</organism>
<comment type="caution">
    <text evidence="2">The sequence shown here is derived from an EMBL/GenBank/DDBJ whole genome shotgun (WGS) entry which is preliminary data.</text>
</comment>